<comment type="caution">
    <text evidence="2">The sequence shown here is derived from an EMBL/GenBank/DDBJ whole genome shotgun (WGS) entry which is preliminary data.</text>
</comment>
<evidence type="ECO:0000259" key="1">
    <source>
        <dbReference type="Pfam" id="PF00425"/>
    </source>
</evidence>
<dbReference type="InterPro" id="IPR015890">
    <property type="entry name" value="Chorismate_C"/>
</dbReference>
<reference evidence="3" key="1">
    <citation type="journal article" date="2019" name="Int. J. Syst. Evol. Microbiol.">
        <title>The Global Catalogue of Microorganisms (GCM) 10K type strain sequencing project: providing services to taxonomists for standard genome sequencing and annotation.</title>
        <authorList>
            <consortium name="The Broad Institute Genomics Platform"/>
            <consortium name="The Broad Institute Genome Sequencing Center for Infectious Disease"/>
            <person name="Wu L."/>
            <person name="Ma J."/>
        </authorList>
    </citation>
    <scope>NUCLEOTIDE SEQUENCE [LARGE SCALE GENOMIC DNA]</scope>
    <source>
        <strain evidence="3">JCM 17919</strain>
    </source>
</reference>
<protein>
    <submittedName>
        <fullName evidence="2">Anthranilate synthase component I family protein</fullName>
    </submittedName>
</protein>
<organism evidence="2 3">
    <name type="scientific">Flaviaesturariibacter amylovorans</name>
    <dbReference type="NCBI Taxonomy" id="1084520"/>
    <lineage>
        <taxon>Bacteria</taxon>
        <taxon>Pseudomonadati</taxon>
        <taxon>Bacteroidota</taxon>
        <taxon>Chitinophagia</taxon>
        <taxon>Chitinophagales</taxon>
        <taxon>Chitinophagaceae</taxon>
        <taxon>Flaviaestuariibacter</taxon>
    </lineage>
</organism>
<dbReference type="InterPro" id="IPR005801">
    <property type="entry name" value="ADC_synthase"/>
</dbReference>
<evidence type="ECO:0000313" key="2">
    <source>
        <dbReference type="EMBL" id="GAA4336140.1"/>
    </source>
</evidence>
<dbReference type="Gene3D" id="3.60.120.10">
    <property type="entry name" value="Anthranilate synthase"/>
    <property type="match status" value="1"/>
</dbReference>
<dbReference type="EMBL" id="BAABGY010000009">
    <property type="protein sequence ID" value="GAA4336140.1"/>
    <property type="molecule type" value="Genomic_DNA"/>
</dbReference>
<sequence length="408" mass="45249">MLNWSKRFNIFCFLDTHGYDAPPRRWDWLLGAGAATAAGLDGEDLHTLDRFLAGRRWAFGHLAYELGHRFFPGLPLRPDPLDFPHYYFFEPRIVLAAQNGALTIEAPDPDAVWAAINATALPAGTAATPVPVHARLTREDYLAAIRSLQANIRRGDCYEINFCQEFFAHAAQIDPWAAWTRLSAASPAPFGGFYRLGHRYLLCASPERFLKREGDLLTAQPIKGTARRLPADPVGDAALAQELLQSSKERAENVMIVDLMRNDLSRICRAGSVRVPELFGLYSFPQVHQLISTIEGVLPADTTFPEVLEATFPMGSMTGAPKRRVLELIDRHEGRARGIFSGSIGYFHEGDFDLNVVIRSLMYNEASSYLSYQVGSGITVYSDPAAEWEECLLKAKGMERALGNGVMG</sequence>
<dbReference type="InterPro" id="IPR019999">
    <property type="entry name" value="Anth_synth_I-like"/>
</dbReference>
<dbReference type="RefSeq" id="WP_345256694.1">
    <property type="nucleotide sequence ID" value="NZ_BAABGY010000009.1"/>
</dbReference>
<accession>A0ABP8H9R8</accession>
<gene>
    <name evidence="2" type="ORF">GCM10023184_31270</name>
</gene>
<dbReference type="PANTHER" id="PTHR11236">
    <property type="entry name" value="AMINOBENZOATE/ANTHRANILATE SYNTHASE"/>
    <property type="match status" value="1"/>
</dbReference>
<dbReference type="Proteomes" id="UP001501725">
    <property type="component" value="Unassembled WGS sequence"/>
</dbReference>
<name>A0ABP8H9R8_9BACT</name>
<dbReference type="Pfam" id="PF00425">
    <property type="entry name" value="Chorismate_bind"/>
    <property type="match status" value="1"/>
</dbReference>
<dbReference type="PANTHER" id="PTHR11236:SF50">
    <property type="entry name" value="AMINODEOXYCHORISMATE SYNTHASE COMPONENT 1"/>
    <property type="match status" value="1"/>
</dbReference>
<proteinExistence type="predicted"/>
<dbReference type="SUPFAM" id="SSF56322">
    <property type="entry name" value="ADC synthase"/>
    <property type="match status" value="1"/>
</dbReference>
<feature type="domain" description="Chorismate-utilising enzyme C-terminal" evidence="1">
    <location>
        <begin position="138"/>
        <end position="394"/>
    </location>
</feature>
<keyword evidence="3" id="KW-1185">Reference proteome</keyword>
<dbReference type="PRINTS" id="PR00095">
    <property type="entry name" value="ANTSNTHASEI"/>
</dbReference>
<evidence type="ECO:0000313" key="3">
    <source>
        <dbReference type="Proteomes" id="UP001501725"/>
    </source>
</evidence>